<evidence type="ECO:0000256" key="5">
    <source>
        <dbReference type="ARBA" id="ARBA00023175"/>
    </source>
</evidence>
<dbReference type="PROSITE" id="PS51456">
    <property type="entry name" value="MYOSIN_MOTOR"/>
    <property type="match status" value="1"/>
</dbReference>
<evidence type="ECO:0000313" key="11">
    <source>
        <dbReference type="Proteomes" id="UP000663852"/>
    </source>
</evidence>
<evidence type="ECO:0000259" key="9">
    <source>
        <dbReference type="PROSITE" id="PS51844"/>
    </source>
</evidence>
<evidence type="ECO:0000313" key="10">
    <source>
        <dbReference type="EMBL" id="CAF0722956.1"/>
    </source>
</evidence>
<dbReference type="InterPro" id="IPR004009">
    <property type="entry name" value="SH3_Myosin"/>
</dbReference>
<dbReference type="PROSITE" id="PS51844">
    <property type="entry name" value="SH3_LIKE"/>
    <property type="match status" value="1"/>
</dbReference>
<dbReference type="GO" id="GO:0005524">
    <property type="term" value="F:ATP binding"/>
    <property type="evidence" value="ECO:0007669"/>
    <property type="project" value="UniProtKB-KW"/>
</dbReference>
<reference evidence="10" key="1">
    <citation type="submission" date="2021-02" db="EMBL/GenBank/DDBJ databases">
        <authorList>
            <person name="Nowell W R."/>
        </authorList>
    </citation>
    <scope>NUCLEOTIDE SEQUENCE</scope>
</reference>
<evidence type="ECO:0000259" key="8">
    <source>
        <dbReference type="PROSITE" id="PS51456"/>
    </source>
</evidence>
<comment type="similarity">
    <text evidence="1 7">Belongs to the TRAFAC class myosin-kinesin ATPase superfamily. Myosin family.</text>
</comment>
<dbReference type="GO" id="GO:0003774">
    <property type="term" value="F:cytoskeletal motor activity"/>
    <property type="evidence" value="ECO:0007669"/>
    <property type="project" value="InterPro"/>
</dbReference>
<evidence type="ECO:0000256" key="4">
    <source>
        <dbReference type="ARBA" id="ARBA00023123"/>
    </source>
</evidence>
<sequence length="133" mass="15250">MITLNGNKPVWIRDNEHGFVLGKIADIASDNVTVQVNETKKILVVPYDSVFQAEEYDKDVDDNCALMYLNEGTLLNNVRRRYKKDLIYTYVANILIAINPYKELHGLYSLETIKRYNGKSLGVMPPHVFAIEK</sequence>
<evidence type="ECO:0000256" key="1">
    <source>
        <dbReference type="ARBA" id="ARBA00008314"/>
    </source>
</evidence>
<dbReference type="PANTHER" id="PTHR46049:SF3">
    <property type="entry name" value="MYOSIN VIIA"/>
    <property type="match status" value="1"/>
</dbReference>
<dbReference type="InterPro" id="IPR001609">
    <property type="entry name" value="Myosin_head_motor_dom-like"/>
</dbReference>
<evidence type="ECO:0000256" key="6">
    <source>
        <dbReference type="ARBA" id="ARBA00023203"/>
    </source>
</evidence>
<keyword evidence="6 7" id="KW-0009">Actin-binding</keyword>
<dbReference type="InterPro" id="IPR027417">
    <property type="entry name" value="P-loop_NTPase"/>
</dbReference>
<dbReference type="Proteomes" id="UP000663852">
    <property type="component" value="Unassembled WGS sequence"/>
</dbReference>
<dbReference type="Pfam" id="PF02736">
    <property type="entry name" value="Myosin_N"/>
    <property type="match status" value="1"/>
</dbReference>
<evidence type="ECO:0000256" key="3">
    <source>
        <dbReference type="ARBA" id="ARBA00022840"/>
    </source>
</evidence>
<evidence type="ECO:0000256" key="7">
    <source>
        <dbReference type="PROSITE-ProRule" id="PRU00782"/>
    </source>
</evidence>
<keyword evidence="5" id="KW-0505">Motor protein</keyword>
<dbReference type="Gene3D" id="2.30.30.360">
    <property type="entry name" value="Myosin S1 fragment, N-terminal"/>
    <property type="match status" value="1"/>
</dbReference>
<keyword evidence="4 7" id="KW-0518">Myosin</keyword>
<comment type="caution">
    <text evidence="7">Lacks conserved residue(s) required for the propagation of feature annotation.</text>
</comment>
<dbReference type="AlphaFoldDB" id="A0A813MNC2"/>
<comment type="caution">
    <text evidence="10">The sequence shown here is derived from an EMBL/GenBank/DDBJ whole genome shotgun (WGS) entry which is preliminary data.</text>
</comment>
<feature type="domain" description="Myosin motor" evidence="8">
    <location>
        <begin position="58"/>
        <end position="133"/>
    </location>
</feature>
<feature type="domain" description="Myosin N-terminal SH3-like" evidence="9">
    <location>
        <begin position="5"/>
        <end position="55"/>
    </location>
</feature>
<organism evidence="10 11">
    <name type="scientific">Adineta ricciae</name>
    <name type="common">Rotifer</name>
    <dbReference type="NCBI Taxonomy" id="249248"/>
    <lineage>
        <taxon>Eukaryota</taxon>
        <taxon>Metazoa</taxon>
        <taxon>Spiralia</taxon>
        <taxon>Gnathifera</taxon>
        <taxon>Rotifera</taxon>
        <taxon>Eurotatoria</taxon>
        <taxon>Bdelloidea</taxon>
        <taxon>Adinetida</taxon>
        <taxon>Adinetidae</taxon>
        <taxon>Adineta</taxon>
    </lineage>
</organism>
<dbReference type="PANTHER" id="PTHR46049">
    <property type="entry name" value="AGAP003327-PA"/>
    <property type="match status" value="1"/>
</dbReference>
<protein>
    <submittedName>
        <fullName evidence="10">Uncharacterized protein</fullName>
    </submittedName>
</protein>
<dbReference type="GO" id="GO:0016459">
    <property type="term" value="C:myosin complex"/>
    <property type="evidence" value="ECO:0007669"/>
    <property type="project" value="UniProtKB-KW"/>
</dbReference>
<dbReference type="InterPro" id="IPR051724">
    <property type="entry name" value="Actin_motor_Myosin"/>
</dbReference>
<keyword evidence="2" id="KW-0547">Nucleotide-binding</keyword>
<dbReference type="Pfam" id="PF00063">
    <property type="entry name" value="Myosin_head"/>
    <property type="match status" value="1"/>
</dbReference>
<dbReference type="Gene3D" id="3.40.850.10">
    <property type="entry name" value="Kinesin motor domain"/>
    <property type="match status" value="1"/>
</dbReference>
<name>A0A813MNC2_ADIRI</name>
<proteinExistence type="inferred from homology"/>
<dbReference type="InterPro" id="IPR036961">
    <property type="entry name" value="Kinesin_motor_dom_sf"/>
</dbReference>
<dbReference type="EMBL" id="CAJNOJ010000001">
    <property type="protein sequence ID" value="CAF0722956.1"/>
    <property type="molecule type" value="Genomic_DNA"/>
</dbReference>
<keyword evidence="3" id="KW-0067">ATP-binding</keyword>
<dbReference type="GO" id="GO:0051015">
    <property type="term" value="F:actin filament binding"/>
    <property type="evidence" value="ECO:0007669"/>
    <property type="project" value="InterPro"/>
</dbReference>
<dbReference type="OrthoDB" id="6108017at2759"/>
<gene>
    <name evidence="10" type="ORF">EDS130_LOCUS441</name>
</gene>
<dbReference type="SUPFAM" id="SSF52540">
    <property type="entry name" value="P-loop containing nucleoside triphosphate hydrolases"/>
    <property type="match status" value="1"/>
</dbReference>
<evidence type="ECO:0000256" key="2">
    <source>
        <dbReference type="ARBA" id="ARBA00022741"/>
    </source>
</evidence>
<dbReference type="InterPro" id="IPR008989">
    <property type="entry name" value="Myosin_S1_N"/>
</dbReference>
<accession>A0A813MNC2</accession>